<dbReference type="EMBL" id="JAIBSC010000134">
    <property type="protein sequence ID" value="KAH1895756.1"/>
    <property type="molecule type" value="Genomic_DNA"/>
</dbReference>
<name>A0A8H4MJR3_ASPFM</name>
<dbReference type="OMA" id="HIAPMDD"/>
<dbReference type="NCBIfam" id="NF005127">
    <property type="entry name" value="PRK06565.1"/>
    <property type="match status" value="1"/>
</dbReference>
<feature type="domain" description="Amidase" evidence="1">
    <location>
        <begin position="37"/>
        <end position="344"/>
    </location>
</feature>
<accession>A0A8H4MJR3</accession>
<organism evidence="2 3">
    <name type="scientific">Aspergillus fumigatus</name>
    <name type="common">Neosartorya fumigata</name>
    <dbReference type="NCBI Taxonomy" id="746128"/>
    <lineage>
        <taxon>Eukaryota</taxon>
        <taxon>Fungi</taxon>
        <taxon>Dikarya</taxon>
        <taxon>Ascomycota</taxon>
        <taxon>Pezizomycotina</taxon>
        <taxon>Eurotiomycetes</taxon>
        <taxon>Eurotiomycetidae</taxon>
        <taxon>Eurotiales</taxon>
        <taxon>Aspergillaceae</taxon>
        <taxon>Aspergillus</taxon>
        <taxon>Aspergillus subgen. Fumigati</taxon>
    </lineage>
</organism>
<comment type="caution">
    <text evidence="2">The sequence shown here is derived from an EMBL/GenBank/DDBJ whole genome shotgun (WGS) entry which is preliminary data.</text>
</comment>
<protein>
    <recommendedName>
        <fullName evidence="1">Amidase domain-containing protein</fullName>
    </recommendedName>
</protein>
<evidence type="ECO:0000313" key="2">
    <source>
        <dbReference type="EMBL" id="KAH1895756.1"/>
    </source>
</evidence>
<dbReference type="AlphaFoldDB" id="A0A8H4MJR3"/>
<sequence length="692" mass="75494">MPAPDTQERPKVLNLVDASIKELLEALRIGAVTSVQLVALYLHRIGQYDCRGPSLNSVCVLNPNAFEEAQKSDDYRASGRPPRPLEGIPCTVKNSFMVKGMTVAAGSPAFADLIATDDAAVVSLLREAGAVILGLTNMPAMADGGSQRGLYGRAESPYNLQYSTTAFASGSSNGCGTATAASLAAFGLAGETVSSGRAPASNNALIGYSPSRGVIPNRGQWPLYPTCDVIVPHTRSMEDLFAVLNVIVADDGDSSRGIDFWRNQQIVPIPKASEIRPKDYRDLADPYALVGKRVAIPRCFLGDPSAKPFHVCTTAVKALWDSVQKTLESLGATVIATDFPLLEKYTKKDFPGQSCNVPGLSHEWTRIERCLMIATAWDDFLQQNGDVRCTSLSKCDPGKIHPLIAPMDDPSRFTEAQNQVRYSEMIESIRDRQYSLYDLPGIAEAVRALEDMRKRDLEDWMDAHGIDLLAFPTNGDVSYANSDEVYESMLHALQDGVKYSNGGRALKHLGIPCITVPMGTLSDTQMPVGMTLASRAWADNDLLRYAYAYEVASRNRTVPRLTPPLSSDSIPMVPLLDRLCSTAKPFLNLDSATWKEPANSEHEVRREVSVKGTMQSSEPTVGIASLEVFVDGKLFTSISLTGEKWEWNACLSRAKVVDRYPTIGRVPKDCFLVIFIATLQNGRNAARMLLVD</sequence>
<dbReference type="Pfam" id="PF01425">
    <property type="entry name" value="Amidase"/>
    <property type="match status" value="1"/>
</dbReference>
<dbReference type="SUPFAM" id="SSF75304">
    <property type="entry name" value="Amidase signature (AS) enzymes"/>
    <property type="match status" value="1"/>
</dbReference>
<reference evidence="2" key="1">
    <citation type="submission" date="2021-08" db="EMBL/GenBank/DDBJ databases">
        <title>Global Aspergillus fumigatus from environmental and clinical sources.</title>
        <authorList>
            <person name="Barber A."/>
            <person name="Sae-Ong T."/>
        </authorList>
    </citation>
    <scope>NUCLEOTIDE SEQUENCE</scope>
    <source>
        <strain evidence="2">NRZ-2016-071</strain>
    </source>
</reference>
<dbReference type="Proteomes" id="UP000813423">
    <property type="component" value="Unassembled WGS sequence"/>
</dbReference>
<proteinExistence type="predicted"/>
<evidence type="ECO:0000259" key="1">
    <source>
        <dbReference type="Pfam" id="PF01425"/>
    </source>
</evidence>
<dbReference type="PANTHER" id="PTHR42678:SF11">
    <property type="entry name" value="AMIDASE FAMILY PROTEIN"/>
    <property type="match status" value="1"/>
</dbReference>
<gene>
    <name evidence="2" type="ORF">KXV57_001740</name>
</gene>
<dbReference type="InterPro" id="IPR036928">
    <property type="entry name" value="AS_sf"/>
</dbReference>
<dbReference type="Gene3D" id="3.90.1300.10">
    <property type="entry name" value="Amidase signature (AS) domain"/>
    <property type="match status" value="1"/>
</dbReference>
<evidence type="ECO:0000313" key="3">
    <source>
        <dbReference type="Proteomes" id="UP000813423"/>
    </source>
</evidence>
<dbReference type="InterPro" id="IPR023631">
    <property type="entry name" value="Amidase_dom"/>
</dbReference>
<dbReference type="PANTHER" id="PTHR42678">
    <property type="entry name" value="AMIDASE"/>
    <property type="match status" value="1"/>
</dbReference>